<feature type="compositionally biased region" description="Basic and acidic residues" evidence="1">
    <location>
        <begin position="1"/>
        <end position="12"/>
    </location>
</feature>
<feature type="compositionally biased region" description="Basic and acidic residues" evidence="1">
    <location>
        <begin position="53"/>
        <end position="63"/>
    </location>
</feature>
<keyword evidence="3" id="KW-1185">Reference proteome</keyword>
<comment type="caution">
    <text evidence="2">The sequence shown here is derived from an EMBL/GenBank/DDBJ whole genome shotgun (WGS) entry which is preliminary data.</text>
</comment>
<evidence type="ECO:0000313" key="3">
    <source>
        <dbReference type="Proteomes" id="UP000582837"/>
    </source>
</evidence>
<dbReference type="RefSeq" id="WP_170033961.1">
    <property type="nucleotide sequence ID" value="NZ_JABDTL010000001.1"/>
</dbReference>
<feature type="compositionally biased region" description="Basic and acidic residues" evidence="1">
    <location>
        <begin position="21"/>
        <end position="38"/>
    </location>
</feature>
<evidence type="ECO:0000256" key="1">
    <source>
        <dbReference type="SAM" id="MobiDB-lite"/>
    </source>
</evidence>
<dbReference type="EMBL" id="JACHIA010000007">
    <property type="protein sequence ID" value="MBB6071246.1"/>
    <property type="molecule type" value="Genomic_DNA"/>
</dbReference>
<organism evidence="2 3">
    <name type="scientific">Longimicrobium terrae</name>
    <dbReference type="NCBI Taxonomy" id="1639882"/>
    <lineage>
        <taxon>Bacteria</taxon>
        <taxon>Pseudomonadati</taxon>
        <taxon>Gemmatimonadota</taxon>
        <taxon>Longimicrobiia</taxon>
        <taxon>Longimicrobiales</taxon>
        <taxon>Longimicrobiaceae</taxon>
        <taxon>Longimicrobium</taxon>
    </lineage>
</organism>
<dbReference type="Proteomes" id="UP000582837">
    <property type="component" value="Unassembled WGS sequence"/>
</dbReference>
<name>A0A841GZU3_9BACT</name>
<feature type="region of interest" description="Disordered" evidence="1">
    <location>
        <begin position="1"/>
        <end position="63"/>
    </location>
</feature>
<protein>
    <submittedName>
        <fullName evidence="2">Uncharacterized protein</fullName>
    </submittedName>
</protein>
<evidence type="ECO:0000313" key="2">
    <source>
        <dbReference type="EMBL" id="MBB6071246.1"/>
    </source>
</evidence>
<accession>A0A841GZU3</accession>
<sequence length="63" mass="7278">MAFRTESSEDQRQPQAMRASGNERRFARRIDCDTRRDAYTGYTGRGGGTRDGSLWEHARQPRT</sequence>
<dbReference type="AlphaFoldDB" id="A0A841GZU3"/>
<reference evidence="2 3" key="1">
    <citation type="submission" date="2020-08" db="EMBL/GenBank/DDBJ databases">
        <title>Genomic Encyclopedia of Type Strains, Phase IV (KMG-IV): sequencing the most valuable type-strain genomes for metagenomic binning, comparative biology and taxonomic classification.</title>
        <authorList>
            <person name="Goeker M."/>
        </authorList>
    </citation>
    <scope>NUCLEOTIDE SEQUENCE [LARGE SCALE GENOMIC DNA]</scope>
    <source>
        <strain evidence="2 3">DSM 29007</strain>
    </source>
</reference>
<gene>
    <name evidence="2" type="ORF">HNQ61_002870</name>
</gene>
<proteinExistence type="predicted"/>